<dbReference type="PANTHER" id="PTHR30121">
    <property type="entry name" value="UNCHARACTERIZED PROTEIN YJGR-RELATED"/>
    <property type="match status" value="1"/>
</dbReference>
<proteinExistence type="predicted"/>
<feature type="domain" description="AAA+ ATPase" evidence="2">
    <location>
        <begin position="459"/>
        <end position="748"/>
    </location>
</feature>
<evidence type="ECO:0000313" key="4">
    <source>
        <dbReference type="Proteomes" id="UP001168338"/>
    </source>
</evidence>
<dbReference type="InterPro" id="IPR051162">
    <property type="entry name" value="T4SS_component"/>
</dbReference>
<dbReference type="InterPro" id="IPR027417">
    <property type="entry name" value="P-loop_NTPase"/>
</dbReference>
<keyword evidence="3" id="KW-0067">ATP-binding</keyword>
<dbReference type="SMART" id="SM00382">
    <property type="entry name" value="AAA"/>
    <property type="match status" value="1"/>
</dbReference>
<keyword evidence="3" id="KW-0547">Nucleotide-binding</keyword>
<dbReference type="Gene3D" id="3.40.50.300">
    <property type="entry name" value="P-loop containing nucleotide triphosphate hydrolases"/>
    <property type="match status" value="2"/>
</dbReference>
<gene>
    <name evidence="3" type="ORF">FGU65_08705</name>
</gene>
<keyword evidence="4" id="KW-1185">Reference proteome</keyword>
<protein>
    <submittedName>
        <fullName evidence="3">ATP-binding protein</fullName>
    </submittedName>
</protein>
<dbReference type="PANTHER" id="PTHR30121:SF6">
    <property type="entry name" value="SLR6007 PROTEIN"/>
    <property type="match status" value="1"/>
</dbReference>
<name>A0ABT8MAJ9_9EURY</name>
<evidence type="ECO:0000259" key="2">
    <source>
        <dbReference type="SMART" id="SM00382"/>
    </source>
</evidence>
<evidence type="ECO:0000256" key="1">
    <source>
        <dbReference type="SAM" id="MobiDB-lite"/>
    </source>
</evidence>
<organism evidence="3 4">
    <name type="scientific">Methanoculleus frigidifontis</name>
    <dbReference type="NCBI Taxonomy" id="2584085"/>
    <lineage>
        <taxon>Archaea</taxon>
        <taxon>Methanobacteriati</taxon>
        <taxon>Methanobacteriota</taxon>
        <taxon>Stenosarchaea group</taxon>
        <taxon>Methanomicrobia</taxon>
        <taxon>Methanomicrobiales</taxon>
        <taxon>Methanomicrobiaceae</taxon>
        <taxon>Methanoculleus</taxon>
    </lineage>
</organism>
<evidence type="ECO:0000313" key="3">
    <source>
        <dbReference type="EMBL" id="MDN7024964.1"/>
    </source>
</evidence>
<sequence length="791" mass="88055">MSTDLPAALRALHYSETDIPRLTEAFPPAVTEYLEDFSVQEIRDIVETLLYVYIAQNSCYQQGRGQGVVEQSCFAYTAGPLFALREVGLIEERSWHGMTIIRITAAGERVALPLMDARHRDLEIDTLVRYIHPAVPILLAGTVKGSYVNKTFPASLPESERTFVGFLLNNNPMLFEECEQFASRLRQAGCAVLAYAYDLDSCRADGTAYAFPPEFTHILKDVLEAIDPAVRDHYDQRFGEFYARYTALRFLATGEDQDMIRSSAAGRRELVRTLDYLGDAVYILEHIPRNAEDTPARFMIRDRALCETRLEELGRVLMREVAMVLDGEAGCGEADSSARDLPKPSSTAVIPGEIPDMGGDIPSGAMSVPDIPTVKEDAAVEEDEPEREDAAADVVETAPVSTPTKNRKRNQQKAPLPEKKPPFMPAADLPVPAPGDDLDVFLGYTGEGEIVRWSPGKLNNGHMIILGGSGAGKTETIRCIAGELNARQMPVVLLDFHGDMAATSGALRSYKIKEGSAYYFNPLELDTDIDEITPLRATSDFVDAISINFPTLGIQQRRKIKNIIKDCYRMGGITADPETWSRRLDFDDIEREIMDCEDEAIPAYLEDIFDYKLFSGDEKISIPTILSGGVTHINLNALPESLRYLFADLFLRRIYYTLQATGEIPRGTKDEKEKFRLFVIVDEAKLLVSQKSGSKTTVKAVLNKYATEMRKFGVSLILASQLIAHFNEEILANIAVKFCMRAENKKQAQENAKFFEVGEADLMNFQPGEGILIIGSERLNVRIVPASERHL</sequence>
<dbReference type="InterPro" id="IPR003593">
    <property type="entry name" value="AAA+_ATPase"/>
</dbReference>
<dbReference type="EMBL" id="VCYH01000005">
    <property type="protein sequence ID" value="MDN7024964.1"/>
    <property type="molecule type" value="Genomic_DNA"/>
</dbReference>
<reference evidence="3" key="1">
    <citation type="submission" date="2019-05" db="EMBL/GenBank/DDBJ databases">
        <title>Methanoculleus sp. FWC-SCC1, a methanogenic archaeon isolated from deep marine cold seep.</title>
        <authorList>
            <person name="Chen Y.-W."/>
            <person name="Chen S.-C."/>
            <person name="Teng N.-H."/>
            <person name="Lai M.-C."/>
        </authorList>
    </citation>
    <scope>NUCLEOTIDE SEQUENCE</scope>
    <source>
        <strain evidence="3">FWC-SCC1</strain>
    </source>
</reference>
<dbReference type="GO" id="GO:0005524">
    <property type="term" value="F:ATP binding"/>
    <property type="evidence" value="ECO:0007669"/>
    <property type="project" value="UniProtKB-KW"/>
</dbReference>
<dbReference type="Pfam" id="PF01935">
    <property type="entry name" value="DUF87"/>
    <property type="match status" value="1"/>
</dbReference>
<dbReference type="Proteomes" id="UP001168338">
    <property type="component" value="Unassembled WGS sequence"/>
</dbReference>
<dbReference type="SUPFAM" id="SSF52540">
    <property type="entry name" value="P-loop containing nucleoside triphosphate hydrolases"/>
    <property type="match status" value="1"/>
</dbReference>
<accession>A0ABT8MAJ9</accession>
<comment type="caution">
    <text evidence="3">The sequence shown here is derived from an EMBL/GenBank/DDBJ whole genome shotgun (WGS) entry which is preliminary data.</text>
</comment>
<dbReference type="InterPro" id="IPR002789">
    <property type="entry name" value="HerA_central"/>
</dbReference>
<feature type="region of interest" description="Disordered" evidence="1">
    <location>
        <begin position="377"/>
        <end position="425"/>
    </location>
</feature>